<evidence type="ECO:0000256" key="2">
    <source>
        <dbReference type="ARBA" id="ARBA00023027"/>
    </source>
</evidence>
<comment type="caution">
    <text evidence="6">The sequence shown here is derived from an EMBL/GenBank/DDBJ whole genome shotgun (WGS) entry which is preliminary data.</text>
</comment>
<dbReference type="PANTHER" id="PTHR10996:SF178">
    <property type="entry name" value="2-HYDROXYACID DEHYDROGENASE YGL185C-RELATED"/>
    <property type="match status" value="1"/>
</dbReference>
<feature type="domain" description="D-isomer specific 2-hydroxyacid dehydrogenase NAD-binding" evidence="5">
    <location>
        <begin position="100"/>
        <end position="274"/>
    </location>
</feature>
<keyword evidence="1 3" id="KW-0560">Oxidoreductase</keyword>
<dbReference type="InterPro" id="IPR006139">
    <property type="entry name" value="D-isomer_2_OHA_DH_cat_dom"/>
</dbReference>
<dbReference type="RefSeq" id="WP_261501569.1">
    <property type="nucleotide sequence ID" value="NZ_JAODYH010000008.1"/>
</dbReference>
<keyword evidence="2" id="KW-0520">NAD</keyword>
<sequence>MSATIALLVPMPELLVRALEAAGHCVLQPSDPRWTQASIAITRGSLPTGEEELACLPHLALLCCWGSGYDGIDLQAAARRGITVCHAPGGNSASVADLAMGMVIALLRRIPEAQAHIASGGWSTAGQRLPPARGLTGARIGIFGAGEVGRKILDRARAFDMELGCCNRRDPALPGVRYFAQLQALAEWSDVLVLAVRADASTQHAVNAQVLQALGPQGCLVNVARGSVVDEAALCAALEQQQLGGFASDVFEQEPQIPAPLLRFPNAVLTPHIGGATQHATQMLVETLLHNVQSFLATGQPLHRVV</sequence>
<gene>
    <name evidence="6" type="ORF">N0K08_16880</name>
</gene>
<reference evidence="6 7" key="1">
    <citation type="submission" date="2022-09" db="EMBL/GenBank/DDBJ databases">
        <title>Draft genome of isolate Be4.</title>
        <authorList>
            <person name="Sanchez-Castro I."/>
            <person name="Martinez-Rodriguez P."/>
            <person name="Descostes M."/>
            <person name="Merroun M."/>
        </authorList>
    </citation>
    <scope>NUCLEOTIDE SEQUENCE [LARGE SCALE GENOMIC DNA]</scope>
    <source>
        <strain evidence="6 7">Be4</strain>
    </source>
</reference>
<evidence type="ECO:0000259" key="5">
    <source>
        <dbReference type="Pfam" id="PF02826"/>
    </source>
</evidence>
<keyword evidence="7" id="KW-1185">Reference proteome</keyword>
<dbReference type="SUPFAM" id="SSF51735">
    <property type="entry name" value="NAD(P)-binding Rossmann-fold domains"/>
    <property type="match status" value="1"/>
</dbReference>
<proteinExistence type="inferred from homology"/>
<evidence type="ECO:0000256" key="1">
    <source>
        <dbReference type="ARBA" id="ARBA00023002"/>
    </source>
</evidence>
<dbReference type="SUPFAM" id="SSF52283">
    <property type="entry name" value="Formate/glycerate dehydrogenase catalytic domain-like"/>
    <property type="match status" value="1"/>
</dbReference>
<accession>A0ABT2PPA7</accession>
<dbReference type="InterPro" id="IPR006140">
    <property type="entry name" value="D-isomer_DH_NAD-bd"/>
</dbReference>
<feature type="domain" description="D-isomer specific 2-hydroxyacid dehydrogenase catalytic" evidence="4">
    <location>
        <begin position="36"/>
        <end position="305"/>
    </location>
</feature>
<dbReference type="Pfam" id="PF02826">
    <property type="entry name" value="2-Hacid_dh_C"/>
    <property type="match status" value="1"/>
</dbReference>
<dbReference type="InterPro" id="IPR036291">
    <property type="entry name" value="NAD(P)-bd_dom_sf"/>
</dbReference>
<name>A0ABT2PPA7_9BURK</name>
<evidence type="ECO:0000256" key="3">
    <source>
        <dbReference type="RuleBase" id="RU003719"/>
    </source>
</evidence>
<dbReference type="Gene3D" id="3.40.50.720">
    <property type="entry name" value="NAD(P)-binding Rossmann-like Domain"/>
    <property type="match status" value="2"/>
</dbReference>
<dbReference type="Pfam" id="PF00389">
    <property type="entry name" value="2-Hacid_dh"/>
    <property type="match status" value="1"/>
</dbReference>
<protein>
    <submittedName>
        <fullName evidence="6">2-hydroxyacid dehydrogenase</fullName>
    </submittedName>
</protein>
<dbReference type="EMBL" id="JAODYH010000008">
    <property type="protein sequence ID" value="MCT9812319.1"/>
    <property type="molecule type" value="Genomic_DNA"/>
</dbReference>
<evidence type="ECO:0000259" key="4">
    <source>
        <dbReference type="Pfam" id="PF00389"/>
    </source>
</evidence>
<dbReference type="InterPro" id="IPR050223">
    <property type="entry name" value="D-isomer_2-hydroxyacid_DH"/>
</dbReference>
<dbReference type="Proteomes" id="UP001525968">
    <property type="component" value="Unassembled WGS sequence"/>
</dbReference>
<evidence type="ECO:0000313" key="7">
    <source>
        <dbReference type="Proteomes" id="UP001525968"/>
    </source>
</evidence>
<comment type="similarity">
    <text evidence="3">Belongs to the D-isomer specific 2-hydroxyacid dehydrogenase family.</text>
</comment>
<dbReference type="PANTHER" id="PTHR10996">
    <property type="entry name" value="2-HYDROXYACID DEHYDROGENASE-RELATED"/>
    <property type="match status" value="1"/>
</dbReference>
<evidence type="ECO:0000313" key="6">
    <source>
        <dbReference type="EMBL" id="MCT9812319.1"/>
    </source>
</evidence>
<organism evidence="6 7">
    <name type="scientific">Acidovorax bellezanensis</name>
    <dbReference type="NCBI Taxonomy" id="2976702"/>
    <lineage>
        <taxon>Bacteria</taxon>
        <taxon>Pseudomonadati</taxon>
        <taxon>Pseudomonadota</taxon>
        <taxon>Betaproteobacteria</taxon>
        <taxon>Burkholderiales</taxon>
        <taxon>Comamonadaceae</taxon>
        <taxon>Acidovorax</taxon>
    </lineage>
</organism>